<proteinExistence type="predicted"/>
<evidence type="ECO:0000313" key="2">
    <source>
        <dbReference type="Proteomes" id="UP000316426"/>
    </source>
</evidence>
<dbReference type="KEGG" id="bmei:Spa11_13970"/>
<dbReference type="AlphaFoldDB" id="A0A518K5Y7"/>
<keyword evidence="2" id="KW-1185">Reference proteome</keyword>
<gene>
    <name evidence="1" type="ORF">Spa11_13970</name>
</gene>
<evidence type="ECO:0000313" key="1">
    <source>
        <dbReference type="EMBL" id="QDV73201.1"/>
    </source>
</evidence>
<dbReference type="RefSeq" id="WP_145109779.1">
    <property type="nucleotide sequence ID" value="NZ_CP036349.1"/>
</dbReference>
<dbReference type="EMBL" id="CP036349">
    <property type="protein sequence ID" value="QDV73201.1"/>
    <property type="molecule type" value="Genomic_DNA"/>
</dbReference>
<name>A0A518K5Y7_9BACT</name>
<reference evidence="1 2" key="1">
    <citation type="submission" date="2019-02" db="EMBL/GenBank/DDBJ databases">
        <title>Deep-cultivation of Planctomycetes and their phenomic and genomic characterization uncovers novel biology.</title>
        <authorList>
            <person name="Wiegand S."/>
            <person name="Jogler M."/>
            <person name="Boedeker C."/>
            <person name="Pinto D."/>
            <person name="Vollmers J."/>
            <person name="Rivas-Marin E."/>
            <person name="Kohn T."/>
            <person name="Peeters S.H."/>
            <person name="Heuer A."/>
            <person name="Rast P."/>
            <person name="Oberbeckmann S."/>
            <person name="Bunk B."/>
            <person name="Jeske O."/>
            <person name="Meyerdierks A."/>
            <person name="Storesund J.E."/>
            <person name="Kallscheuer N."/>
            <person name="Luecker S."/>
            <person name="Lage O.M."/>
            <person name="Pohl T."/>
            <person name="Merkel B.J."/>
            <person name="Hornburger P."/>
            <person name="Mueller R.-W."/>
            <person name="Bruemmer F."/>
            <person name="Labrenz M."/>
            <person name="Spormann A.M."/>
            <person name="Op den Camp H."/>
            <person name="Overmann J."/>
            <person name="Amann R."/>
            <person name="Jetten M.S.M."/>
            <person name="Mascher T."/>
            <person name="Medema M.H."/>
            <person name="Devos D.P."/>
            <person name="Kaster A.-K."/>
            <person name="Ovreas L."/>
            <person name="Rohde M."/>
            <person name="Galperin M.Y."/>
            <person name="Jogler C."/>
        </authorList>
    </citation>
    <scope>NUCLEOTIDE SEQUENCE [LARGE SCALE GENOMIC DNA]</scope>
    <source>
        <strain evidence="1 2">Spa11</strain>
    </source>
</reference>
<protein>
    <submittedName>
        <fullName evidence="1">Uncharacterized protein</fullName>
    </submittedName>
</protein>
<dbReference type="Proteomes" id="UP000316426">
    <property type="component" value="Chromosome"/>
</dbReference>
<accession>A0A518K5Y7</accession>
<sequence>MVVGIFLFAFQRKPADMTASIHCGWCTHFCSLAAAAVLCLGVPHESAGEPAAAQRLPAYDPLPFGLPATTSVSAENLKGFYIPCFENRVVGHISFRLDSFKENLMRIAVFDRSDVEGFDLLVTHGNKNFPSPIKIPYGWRCSVHKVGESFFADAYTWEGDKQSHYLFRLLSSNKVPFKNLLLVPLSKQSRSDYGSIAGADDLLKYAAANQGQSSLATEGQIWFAESNAAALSFFGNTVTDGKAAYDQLERRFPDPHRLARLRRLHPGQVNPVTRDIVGYRNPNRGERSDIDPVVVYFGAIVAAAIAAPAIEALLSDGQQQPAAVTPPSYEPKTCPHCFMGRRFYDQALCPYCGGTGRQ</sequence>
<organism evidence="1 2">
    <name type="scientific">Botrimarina mediterranea</name>
    <dbReference type="NCBI Taxonomy" id="2528022"/>
    <lineage>
        <taxon>Bacteria</taxon>
        <taxon>Pseudomonadati</taxon>
        <taxon>Planctomycetota</taxon>
        <taxon>Planctomycetia</taxon>
        <taxon>Pirellulales</taxon>
        <taxon>Lacipirellulaceae</taxon>
        <taxon>Botrimarina</taxon>
    </lineage>
</organism>